<protein>
    <submittedName>
        <fullName evidence="3">Uncharacterized protein</fullName>
    </submittedName>
</protein>
<evidence type="ECO:0000313" key="3">
    <source>
        <dbReference type="EMBL" id="QIB66972.1"/>
    </source>
</evidence>
<dbReference type="EMBL" id="CP048711">
    <property type="protein sequence ID" value="QIB66972.1"/>
    <property type="molecule type" value="Genomic_DNA"/>
</dbReference>
<evidence type="ECO:0000256" key="2">
    <source>
        <dbReference type="SAM" id="MobiDB-lite"/>
    </source>
</evidence>
<gene>
    <name evidence="3" type="ORF">G3T16_17835</name>
</gene>
<dbReference type="KEGG" id="kim:G3T16_17835"/>
<evidence type="ECO:0000256" key="1">
    <source>
        <dbReference type="SAM" id="Coils"/>
    </source>
</evidence>
<accession>A0A6C0U4B3</accession>
<keyword evidence="1" id="KW-0175">Coiled coil</keyword>
<dbReference type="RefSeq" id="WP_163496400.1">
    <property type="nucleotide sequence ID" value="NZ_CP048711.1"/>
</dbReference>
<feature type="region of interest" description="Disordered" evidence="2">
    <location>
        <begin position="147"/>
        <end position="172"/>
    </location>
</feature>
<proteinExistence type="predicted"/>
<dbReference type="AlphaFoldDB" id="A0A6C0U4B3"/>
<reference evidence="3 4" key="1">
    <citation type="submission" date="2020-02" db="EMBL/GenBank/DDBJ databases">
        <title>Genome sequencing for Kineobactrum sp. M2.</title>
        <authorList>
            <person name="Park S.-J."/>
        </authorList>
    </citation>
    <scope>NUCLEOTIDE SEQUENCE [LARGE SCALE GENOMIC DNA]</scope>
    <source>
        <strain evidence="3 4">M2</strain>
    </source>
</reference>
<feature type="coiled-coil region" evidence="1">
    <location>
        <begin position="11"/>
        <end position="45"/>
    </location>
</feature>
<sequence>MTEKTPEQQEIETLREHNADLLADLKKVRKKLAEAVEHSEALSTERDTAQGDLRRLMLEKPVNAMLDRVAVLPKHFRTEFESRGYRFELDNENVVIRDTEGNPAMIDDREATFTEADIKDLVLEGWKPEKERSDHVENFAKLVIGSRASGGVGTGTGHAPKPAPERLPTGLR</sequence>
<keyword evidence="4" id="KW-1185">Reference proteome</keyword>
<organism evidence="3 4">
    <name type="scientific">Kineobactrum salinum</name>
    <dbReference type="NCBI Taxonomy" id="2708301"/>
    <lineage>
        <taxon>Bacteria</taxon>
        <taxon>Pseudomonadati</taxon>
        <taxon>Pseudomonadota</taxon>
        <taxon>Gammaproteobacteria</taxon>
        <taxon>Cellvibrionales</taxon>
        <taxon>Halieaceae</taxon>
        <taxon>Kineobactrum</taxon>
    </lineage>
</organism>
<evidence type="ECO:0000313" key="4">
    <source>
        <dbReference type="Proteomes" id="UP000477680"/>
    </source>
</evidence>
<name>A0A6C0U4B3_9GAMM</name>
<dbReference type="Proteomes" id="UP000477680">
    <property type="component" value="Chromosome"/>
</dbReference>